<gene>
    <name evidence="8" type="ORF">D9Q98_002423</name>
</gene>
<dbReference type="Gene3D" id="3.20.20.70">
    <property type="entry name" value="Aldolase class I"/>
    <property type="match status" value="1"/>
</dbReference>
<dbReference type="InterPro" id="IPR018225">
    <property type="entry name" value="Transaldolase_AS"/>
</dbReference>
<name>A0A9D4TWT9_CHLVU</name>
<dbReference type="InterPro" id="IPR001585">
    <property type="entry name" value="TAL/FSA"/>
</dbReference>
<dbReference type="CDD" id="cd00957">
    <property type="entry name" value="Transaldolase_TalAB"/>
    <property type="match status" value="1"/>
</dbReference>
<comment type="caution">
    <text evidence="8">The sequence shown here is derived from an EMBL/GenBank/DDBJ whole genome shotgun (WGS) entry which is preliminary data.</text>
</comment>
<sequence length="341" mass="37857">MQESTLAGSSAPAAPKAANQLEALKMMSKVVADTGEIEAIKQFKPVDCTTNPSLVLKAMQDPDYSRFLDDAIYQERRRGNPAGLRPYSFIADQLAVNIGTELLTIVPGRVSTEVDAHLSHDAQATYDKALHLLDLYCQRGVDPKRLYIKIASTWDGIRACEMLQQEGIDCNMTLLFSFGQAAACADAGAALISPFVGRIMDWHKKREGRDFAPAEDPGVASVQRIYKYYKKYHYNTVVMAASFRNAGEIRELAGCDNITIAPPLLKQLEECTQPLPYKLWPAMGGCDDEHIRMDFFAREKFDELHGSDEMAVDKLKEGIDNFAADQLKLEKLIGAAVEKRT</sequence>
<organism evidence="8 9">
    <name type="scientific">Chlorella vulgaris</name>
    <name type="common">Green alga</name>
    <dbReference type="NCBI Taxonomy" id="3077"/>
    <lineage>
        <taxon>Eukaryota</taxon>
        <taxon>Viridiplantae</taxon>
        <taxon>Chlorophyta</taxon>
        <taxon>core chlorophytes</taxon>
        <taxon>Trebouxiophyceae</taxon>
        <taxon>Chlorellales</taxon>
        <taxon>Chlorellaceae</taxon>
        <taxon>Chlorella clade</taxon>
        <taxon>Chlorella</taxon>
    </lineage>
</organism>
<keyword evidence="4 7" id="KW-0808">Transferase</keyword>
<comment type="similarity">
    <text evidence="2">Belongs to the transaldolase family. Type 1 subfamily.</text>
</comment>
<keyword evidence="9" id="KW-1185">Reference proteome</keyword>
<dbReference type="PANTHER" id="PTHR10683:SF18">
    <property type="entry name" value="TRANSALDOLASE"/>
    <property type="match status" value="1"/>
</dbReference>
<evidence type="ECO:0000313" key="9">
    <source>
        <dbReference type="Proteomes" id="UP001055712"/>
    </source>
</evidence>
<dbReference type="GO" id="GO:0004801">
    <property type="term" value="F:transaldolase activity"/>
    <property type="evidence" value="ECO:0007669"/>
    <property type="project" value="UniProtKB-EC"/>
</dbReference>
<evidence type="ECO:0000256" key="1">
    <source>
        <dbReference type="ARBA" id="ARBA00004857"/>
    </source>
</evidence>
<dbReference type="InterPro" id="IPR004730">
    <property type="entry name" value="Transaldolase_1"/>
</dbReference>
<evidence type="ECO:0000313" key="8">
    <source>
        <dbReference type="EMBL" id="KAI3436370.1"/>
    </source>
</evidence>
<dbReference type="Pfam" id="PF00923">
    <property type="entry name" value="TAL_FSA"/>
    <property type="match status" value="1"/>
</dbReference>
<dbReference type="EC" id="2.2.1.2" evidence="3 7"/>
<accession>A0A9D4TWT9</accession>
<keyword evidence="5 7" id="KW-0570">Pentose shunt</keyword>
<keyword evidence="6" id="KW-0704">Schiff base</keyword>
<evidence type="ECO:0000256" key="2">
    <source>
        <dbReference type="ARBA" id="ARBA00008012"/>
    </source>
</evidence>
<dbReference type="InterPro" id="IPR013785">
    <property type="entry name" value="Aldolase_TIM"/>
</dbReference>
<evidence type="ECO:0000256" key="5">
    <source>
        <dbReference type="ARBA" id="ARBA00023126"/>
    </source>
</evidence>
<evidence type="ECO:0000256" key="4">
    <source>
        <dbReference type="ARBA" id="ARBA00022679"/>
    </source>
</evidence>
<proteinExistence type="inferred from homology"/>
<dbReference type="PANTHER" id="PTHR10683">
    <property type="entry name" value="TRANSALDOLASE"/>
    <property type="match status" value="1"/>
</dbReference>
<dbReference type="GO" id="GO:0006098">
    <property type="term" value="P:pentose-phosphate shunt"/>
    <property type="evidence" value="ECO:0007669"/>
    <property type="project" value="UniProtKB-KW"/>
</dbReference>
<dbReference type="GO" id="GO:0005737">
    <property type="term" value="C:cytoplasm"/>
    <property type="evidence" value="ECO:0007669"/>
    <property type="project" value="InterPro"/>
</dbReference>
<dbReference type="GO" id="GO:0005975">
    <property type="term" value="P:carbohydrate metabolic process"/>
    <property type="evidence" value="ECO:0007669"/>
    <property type="project" value="InterPro"/>
</dbReference>
<comment type="pathway">
    <text evidence="1 7">Carbohydrate degradation; pentose phosphate pathway; D-glyceraldehyde 3-phosphate and beta-D-fructose 6-phosphate from D-ribose 5-phosphate and D-xylulose 5-phosphate (non-oxidative stage): step 2/3.</text>
</comment>
<evidence type="ECO:0000256" key="3">
    <source>
        <dbReference type="ARBA" id="ARBA00013151"/>
    </source>
</evidence>
<evidence type="ECO:0000256" key="7">
    <source>
        <dbReference type="RuleBase" id="RU000501"/>
    </source>
</evidence>
<dbReference type="OrthoDB" id="2015515at2759"/>
<dbReference type="PROSITE" id="PS00958">
    <property type="entry name" value="TRANSALDOLASE_2"/>
    <property type="match status" value="1"/>
</dbReference>
<evidence type="ECO:0000256" key="6">
    <source>
        <dbReference type="ARBA" id="ARBA00023270"/>
    </source>
</evidence>
<dbReference type="EMBL" id="SIDB01000002">
    <property type="protein sequence ID" value="KAI3436370.1"/>
    <property type="molecule type" value="Genomic_DNA"/>
</dbReference>
<dbReference type="Proteomes" id="UP001055712">
    <property type="component" value="Unassembled WGS sequence"/>
</dbReference>
<reference evidence="8" key="2">
    <citation type="submission" date="2020-11" db="EMBL/GenBank/DDBJ databases">
        <authorList>
            <person name="Cecchin M."/>
            <person name="Marcolungo L."/>
            <person name="Rossato M."/>
            <person name="Girolomoni L."/>
            <person name="Cosentino E."/>
            <person name="Cuine S."/>
            <person name="Li-Beisson Y."/>
            <person name="Delledonne M."/>
            <person name="Ballottari M."/>
        </authorList>
    </citation>
    <scope>NUCLEOTIDE SEQUENCE</scope>
    <source>
        <strain evidence="8">211/11P</strain>
        <tissue evidence="8">Whole cell</tissue>
    </source>
</reference>
<dbReference type="PROSITE" id="PS01054">
    <property type="entry name" value="TRANSALDOLASE_1"/>
    <property type="match status" value="1"/>
</dbReference>
<comment type="function">
    <text evidence="7">Catalyzes the rate-limiting step of the non-oxidative phase in the pentose phosphate pathway. Catalyzes the reversible conversion of sedheptulose-7-phosphate and D-glyceraldehyde 3-phosphate into erythrose-4-phosphate and beta-D-fructose 6-phosphate.</text>
</comment>
<dbReference type="NCBIfam" id="TIGR00874">
    <property type="entry name" value="talAB"/>
    <property type="match status" value="1"/>
</dbReference>
<reference evidence="8" key="1">
    <citation type="journal article" date="2019" name="Plant J.">
        <title>Chlorella vulgaris genome assembly and annotation reveals the molecular basis for metabolic acclimation to high light conditions.</title>
        <authorList>
            <person name="Cecchin M."/>
            <person name="Marcolungo L."/>
            <person name="Rossato M."/>
            <person name="Girolomoni L."/>
            <person name="Cosentino E."/>
            <person name="Cuine S."/>
            <person name="Li-Beisson Y."/>
            <person name="Delledonne M."/>
            <person name="Ballottari M."/>
        </authorList>
    </citation>
    <scope>NUCLEOTIDE SEQUENCE</scope>
    <source>
        <strain evidence="8">211/11P</strain>
    </source>
</reference>
<comment type="catalytic activity">
    <reaction evidence="7">
        <text>D-sedoheptulose 7-phosphate + D-glyceraldehyde 3-phosphate = D-erythrose 4-phosphate + beta-D-fructose 6-phosphate</text>
        <dbReference type="Rhea" id="RHEA:17053"/>
        <dbReference type="ChEBI" id="CHEBI:16897"/>
        <dbReference type="ChEBI" id="CHEBI:57483"/>
        <dbReference type="ChEBI" id="CHEBI:57634"/>
        <dbReference type="ChEBI" id="CHEBI:59776"/>
        <dbReference type="EC" id="2.2.1.2"/>
    </reaction>
</comment>
<protein>
    <recommendedName>
        <fullName evidence="3 7">Transaldolase</fullName>
        <ecNumber evidence="3 7">2.2.1.2</ecNumber>
    </recommendedName>
</protein>
<dbReference type="AlphaFoldDB" id="A0A9D4TWT9"/>
<dbReference type="SUPFAM" id="SSF51569">
    <property type="entry name" value="Aldolase"/>
    <property type="match status" value="1"/>
</dbReference>